<comment type="caution">
    <text evidence="1">The sequence shown here is derived from an EMBL/GenBank/DDBJ whole genome shotgun (WGS) entry which is preliminary data.</text>
</comment>
<dbReference type="STRING" id="4072.A0A2G2ZL06"/>
<keyword evidence="2" id="KW-1185">Reference proteome</keyword>
<dbReference type="Gramene" id="PHT82677">
    <property type="protein sequence ID" value="PHT82677"/>
    <property type="gene ID" value="T459_11120"/>
</dbReference>
<evidence type="ECO:0000313" key="2">
    <source>
        <dbReference type="Proteomes" id="UP000222542"/>
    </source>
</evidence>
<dbReference type="Proteomes" id="UP000222542">
    <property type="component" value="Unassembled WGS sequence"/>
</dbReference>
<evidence type="ECO:0000313" key="1">
    <source>
        <dbReference type="EMBL" id="PHT82677.1"/>
    </source>
</evidence>
<organism evidence="1 2">
    <name type="scientific">Capsicum annuum</name>
    <name type="common">Capsicum pepper</name>
    <dbReference type="NCBI Taxonomy" id="4072"/>
    <lineage>
        <taxon>Eukaryota</taxon>
        <taxon>Viridiplantae</taxon>
        <taxon>Streptophyta</taxon>
        <taxon>Embryophyta</taxon>
        <taxon>Tracheophyta</taxon>
        <taxon>Spermatophyta</taxon>
        <taxon>Magnoliopsida</taxon>
        <taxon>eudicotyledons</taxon>
        <taxon>Gunneridae</taxon>
        <taxon>Pentapetalae</taxon>
        <taxon>asterids</taxon>
        <taxon>lamiids</taxon>
        <taxon>Solanales</taxon>
        <taxon>Solanaceae</taxon>
        <taxon>Solanoideae</taxon>
        <taxon>Capsiceae</taxon>
        <taxon>Capsicum</taxon>
    </lineage>
</organism>
<reference evidence="1 2" key="2">
    <citation type="journal article" date="2017" name="Genome Biol.">
        <title>New reference genome sequences of hot pepper reveal the massive evolution of plant disease-resistance genes by retroduplication.</title>
        <authorList>
            <person name="Kim S."/>
            <person name="Park J."/>
            <person name="Yeom S.I."/>
            <person name="Kim Y.M."/>
            <person name="Seo E."/>
            <person name="Kim K.T."/>
            <person name="Kim M.S."/>
            <person name="Lee J.M."/>
            <person name="Cheong K."/>
            <person name="Shin H.S."/>
            <person name="Kim S.B."/>
            <person name="Han K."/>
            <person name="Lee J."/>
            <person name="Park M."/>
            <person name="Lee H.A."/>
            <person name="Lee H.Y."/>
            <person name="Lee Y."/>
            <person name="Oh S."/>
            <person name="Lee J.H."/>
            <person name="Choi E."/>
            <person name="Choi E."/>
            <person name="Lee S.E."/>
            <person name="Jeon J."/>
            <person name="Kim H."/>
            <person name="Choi G."/>
            <person name="Song H."/>
            <person name="Lee J."/>
            <person name="Lee S.C."/>
            <person name="Kwon J.K."/>
            <person name="Lee H.Y."/>
            <person name="Koo N."/>
            <person name="Hong Y."/>
            <person name="Kim R.W."/>
            <person name="Kang W.H."/>
            <person name="Huh J.H."/>
            <person name="Kang B.C."/>
            <person name="Yang T.J."/>
            <person name="Lee Y.H."/>
            <person name="Bennetzen J.L."/>
            <person name="Choi D."/>
        </authorList>
    </citation>
    <scope>NUCLEOTIDE SEQUENCE [LARGE SCALE GENOMIC DNA]</scope>
    <source>
        <strain evidence="2">cv. CM334</strain>
    </source>
</reference>
<dbReference type="OMA" id="DCASGAM"/>
<reference evidence="1 2" key="1">
    <citation type="journal article" date="2014" name="Nat. Genet.">
        <title>Genome sequence of the hot pepper provides insights into the evolution of pungency in Capsicum species.</title>
        <authorList>
            <person name="Kim S."/>
            <person name="Park M."/>
            <person name="Yeom S.I."/>
            <person name="Kim Y.M."/>
            <person name="Lee J.M."/>
            <person name="Lee H.A."/>
            <person name="Seo E."/>
            <person name="Choi J."/>
            <person name="Cheong K."/>
            <person name="Kim K.T."/>
            <person name="Jung K."/>
            <person name="Lee G.W."/>
            <person name="Oh S.K."/>
            <person name="Bae C."/>
            <person name="Kim S.B."/>
            <person name="Lee H.Y."/>
            <person name="Kim S.Y."/>
            <person name="Kim M.S."/>
            <person name="Kang B.C."/>
            <person name="Jo Y.D."/>
            <person name="Yang H.B."/>
            <person name="Jeong H.J."/>
            <person name="Kang W.H."/>
            <person name="Kwon J.K."/>
            <person name="Shin C."/>
            <person name="Lim J.Y."/>
            <person name="Park J.H."/>
            <person name="Huh J.H."/>
            <person name="Kim J.S."/>
            <person name="Kim B.D."/>
            <person name="Cohen O."/>
            <person name="Paran I."/>
            <person name="Suh M.C."/>
            <person name="Lee S.B."/>
            <person name="Kim Y.K."/>
            <person name="Shin Y."/>
            <person name="Noh S.J."/>
            <person name="Park J."/>
            <person name="Seo Y.S."/>
            <person name="Kwon S.Y."/>
            <person name="Kim H.A."/>
            <person name="Park J.M."/>
            <person name="Kim H.J."/>
            <person name="Choi S.B."/>
            <person name="Bosland P.W."/>
            <person name="Reeves G."/>
            <person name="Jo S.H."/>
            <person name="Lee B.W."/>
            <person name="Cho H.T."/>
            <person name="Choi H.S."/>
            <person name="Lee M.S."/>
            <person name="Yu Y."/>
            <person name="Do Choi Y."/>
            <person name="Park B.S."/>
            <person name="van Deynze A."/>
            <person name="Ashrafi H."/>
            <person name="Hill T."/>
            <person name="Kim W.T."/>
            <person name="Pai H.S."/>
            <person name="Ahn H.K."/>
            <person name="Yeam I."/>
            <person name="Giovannoni J.J."/>
            <person name="Rose J.K."/>
            <person name="Sorensen I."/>
            <person name="Lee S.J."/>
            <person name="Kim R.W."/>
            <person name="Choi I.Y."/>
            <person name="Choi B.S."/>
            <person name="Lim J.S."/>
            <person name="Lee Y.H."/>
            <person name="Choi D."/>
        </authorList>
    </citation>
    <scope>NUCLEOTIDE SEQUENCE [LARGE SCALE GENOMIC DNA]</scope>
    <source>
        <strain evidence="2">cv. CM334</strain>
    </source>
</reference>
<protein>
    <submittedName>
        <fullName evidence="1">Uncharacterized protein</fullName>
    </submittedName>
</protein>
<accession>A0A2G2ZL06</accession>
<dbReference type="AlphaFoldDB" id="A0A2G2ZL06"/>
<gene>
    <name evidence="1" type="ORF">T459_11120</name>
</gene>
<sequence length="135" mass="14596">MRMLSDHVGAPTKTTKPQVKIDDKTTMMKKVEDYFMGGVACKTLVGVMRNVKIVRDDKTGKIVDIIGLENANDCASGAMIFNTGDSKTSLARPQLQYGSMVVGDAIKAAVKDYEAKKAKLSDQSENATADARFTS</sequence>
<name>A0A2G2ZL06_CAPAN</name>
<dbReference type="EMBL" id="AYRZ02000004">
    <property type="protein sequence ID" value="PHT82677.1"/>
    <property type="molecule type" value="Genomic_DNA"/>
</dbReference>
<proteinExistence type="predicted"/>